<proteinExistence type="predicted"/>
<dbReference type="EMBL" id="QHKI01000015">
    <property type="protein sequence ID" value="RSM84814.1"/>
    <property type="molecule type" value="Genomic_DNA"/>
</dbReference>
<dbReference type="NCBIfam" id="NF040566">
    <property type="entry name" value="SCO2522_fam"/>
    <property type="match status" value="1"/>
</dbReference>
<evidence type="ECO:0000313" key="1">
    <source>
        <dbReference type="EMBL" id="RSM84814.1"/>
    </source>
</evidence>
<comment type="caution">
    <text evidence="1">The sequence shown here is derived from an EMBL/GenBank/DDBJ whole genome shotgun (WGS) entry which is preliminary data.</text>
</comment>
<organism evidence="1 2">
    <name type="scientific">Kibdelosporangium aridum</name>
    <dbReference type="NCBI Taxonomy" id="2030"/>
    <lineage>
        <taxon>Bacteria</taxon>
        <taxon>Bacillati</taxon>
        <taxon>Actinomycetota</taxon>
        <taxon>Actinomycetes</taxon>
        <taxon>Pseudonocardiales</taxon>
        <taxon>Pseudonocardiaceae</taxon>
        <taxon>Kibdelosporangium</taxon>
    </lineage>
</organism>
<gene>
    <name evidence="1" type="ORF">DMH04_19815</name>
</gene>
<dbReference type="OrthoDB" id="4561843at2"/>
<dbReference type="InterPro" id="IPR049747">
    <property type="entry name" value="SCO2522-like"/>
</dbReference>
<accession>A0A428Z9T5</accession>
<dbReference type="AlphaFoldDB" id="A0A428Z9T5"/>
<protein>
    <submittedName>
        <fullName evidence="1">Uncharacterized protein</fullName>
    </submittedName>
</protein>
<name>A0A428Z9T5_KIBAR</name>
<evidence type="ECO:0000313" key="2">
    <source>
        <dbReference type="Proteomes" id="UP000287547"/>
    </source>
</evidence>
<sequence>MDTTFRELAADPRVEAVPFAHMSLELGHLYMDDFKAGKDHLKAQLAKVVHWANAARAAISERTGPKTRPRVSTCFLIDDYFTQFSTPAAVLPDLLDAAASVKLEIDYLARESACAESNGIPLAEMVAGWLTTVPPEGFNGSRPPAVETGWVCNGERSPSESQEAMRRTDWAPPVETGARNHSVFADIELWRDRGKERQFSCAYLAAIWQLLRLGVLRYEGSTVVKPRQVKVTDFPQRWDELPPIVQLRDGADSFCGYRTFSVLPYRFLQVEHAVRVILSQISAPQEPIDQVVERGRRDGVPIPHDVTERIEYMFMSDW</sequence>
<reference evidence="1 2" key="1">
    <citation type="submission" date="2018-05" db="EMBL/GenBank/DDBJ databases">
        <title>Evolution of GPA BGCs.</title>
        <authorList>
            <person name="Waglechner N."/>
            <person name="Wright G.D."/>
        </authorList>
    </citation>
    <scope>NUCLEOTIDE SEQUENCE [LARGE SCALE GENOMIC DNA]</scope>
    <source>
        <strain evidence="1 2">A82846</strain>
    </source>
</reference>
<dbReference type="Proteomes" id="UP000287547">
    <property type="component" value="Unassembled WGS sequence"/>
</dbReference>